<evidence type="ECO:0000256" key="8">
    <source>
        <dbReference type="RuleBase" id="RU363108"/>
    </source>
</evidence>
<dbReference type="PANTHER" id="PTHR21143">
    <property type="entry name" value="INVERTEBRATE GUSTATORY RECEPTOR"/>
    <property type="match status" value="1"/>
</dbReference>
<name>A0A182NBW6_9DIPT</name>
<feature type="transmembrane region" description="Helical" evidence="8">
    <location>
        <begin position="161"/>
        <end position="184"/>
    </location>
</feature>
<comment type="function">
    <text evidence="8">Gustatory receptor which mediates acceptance or avoidance behavior, depending on its substrates.</text>
</comment>
<dbReference type="GO" id="GO:0007635">
    <property type="term" value="P:chemosensory behavior"/>
    <property type="evidence" value="ECO:0007669"/>
    <property type="project" value="TreeGrafter"/>
</dbReference>
<dbReference type="STRING" id="7168.A0A182NBW6"/>
<reference evidence="10" key="1">
    <citation type="submission" date="2013-03" db="EMBL/GenBank/DDBJ databases">
        <title>The Genome Sequence of Anopheles dirus WRAIR2.</title>
        <authorList>
            <consortium name="The Broad Institute Genomics Platform"/>
            <person name="Neafsey D.E."/>
            <person name="Walton C."/>
            <person name="Walker B."/>
            <person name="Young S.K."/>
            <person name="Zeng Q."/>
            <person name="Gargeya S."/>
            <person name="Fitzgerald M."/>
            <person name="Haas B."/>
            <person name="Abouelleil A."/>
            <person name="Allen A.W."/>
            <person name="Alvarado L."/>
            <person name="Arachchi H.M."/>
            <person name="Berlin A.M."/>
            <person name="Chapman S.B."/>
            <person name="Gainer-Dewar J."/>
            <person name="Goldberg J."/>
            <person name="Griggs A."/>
            <person name="Gujja S."/>
            <person name="Hansen M."/>
            <person name="Howarth C."/>
            <person name="Imamovic A."/>
            <person name="Ireland A."/>
            <person name="Larimer J."/>
            <person name="McCowan C."/>
            <person name="Murphy C."/>
            <person name="Pearson M."/>
            <person name="Poon T.W."/>
            <person name="Priest M."/>
            <person name="Roberts A."/>
            <person name="Saif S."/>
            <person name="Shea T."/>
            <person name="Sisk P."/>
            <person name="Sykes S."/>
            <person name="Wortman J."/>
            <person name="Nusbaum C."/>
            <person name="Birren B."/>
        </authorList>
    </citation>
    <scope>NUCLEOTIDE SEQUENCE [LARGE SCALE GENOMIC DNA]</scope>
    <source>
        <strain evidence="10">WRAIR2</strain>
    </source>
</reference>
<protein>
    <recommendedName>
        <fullName evidence="8">Gustatory receptor</fullName>
    </recommendedName>
</protein>
<evidence type="ECO:0000313" key="9">
    <source>
        <dbReference type="EnsemblMetazoa" id="ADIR005146-PA"/>
    </source>
</evidence>
<dbReference type="GO" id="GO:0005886">
    <property type="term" value="C:plasma membrane"/>
    <property type="evidence" value="ECO:0007669"/>
    <property type="project" value="UniProtKB-SubCell"/>
</dbReference>
<dbReference type="PANTHER" id="PTHR21143:SF134">
    <property type="entry name" value="GUSTATORY RECEPTOR"/>
    <property type="match status" value="1"/>
</dbReference>
<proteinExistence type="inferred from homology"/>
<reference evidence="9" key="2">
    <citation type="submission" date="2020-05" db="UniProtKB">
        <authorList>
            <consortium name="EnsemblMetazoa"/>
        </authorList>
    </citation>
    <scope>IDENTIFICATION</scope>
    <source>
        <strain evidence="9">WRAIR2</strain>
    </source>
</reference>
<evidence type="ECO:0000313" key="10">
    <source>
        <dbReference type="Proteomes" id="UP000075884"/>
    </source>
</evidence>
<feature type="transmembrane region" description="Helical" evidence="8">
    <location>
        <begin position="67"/>
        <end position="95"/>
    </location>
</feature>
<evidence type="ECO:0000256" key="5">
    <source>
        <dbReference type="ARBA" id="ARBA00023136"/>
    </source>
</evidence>
<evidence type="ECO:0000256" key="2">
    <source>
        <dbReference type="ARBA" id="ARBA00022475"/>
    </source>
</evidence>
<keyword evidence="6 8" id="KW-0675">Receptor</keyword>
<dbReference type="VEuPathDB" id="VectorBase:ADIR005146"/>
<dbReference type="GO" id="GO:0050909">
    <property type="term" value="P:sensory perception of taste"/>
    <property type="evidence" value="ECO:0007669"/>
    <property type="project" value="InterPro"/>
</dbReference>
<keyword evidence="3 8" id="KW-0812">Transmembrane</keyword>
<comment type="caution">
    <text evidence="8">Lacks conserved residue(s) required for the propagation of feature annotation.</text>
</comment>
<dbReference type="Pfam" id="PF08395">
    <property type="entry name" value="7tm_7"/>
    <property type="match status" value="1"/>
</dbReference>
<evidence type="ECO:0000256" key="1">
    <source>
        <dbReference type="ARBA" id="ARBA00004651"/>
    </source>
</evidence>
<dbReference type="EnsemblMetazoa" id="ADIR005146-RA">
    <property type="protein sequence ID" value="ADIR005146-PA"/>
    <property type="gene ID" value="ADIR005146"/>
</dbReference>
<dbReference type="GO" id="GO:0030424">
    <property type="term" value="C:axon"/>
    <property type="evidence" value="ECO:0007669"/>
    <property type="project" value="TreeGrafter"/>
</dbReference>
<keyword evidence="4 8" id="KW-1133">Transmembrane helix</keyword>
<dbReference type="GO" id="GO:0043025">
    <property type="term" value="C:neuronal cell body"/>
    <property type="evidence" value="ECO:0007669"/>
    <property type="project" value="TreeGrafter"/>
</dbReference>
<sequence length="397" mass="46985">MFTYYRRHSWLFQMASVIYLLPCSYNRKTDQFEETVYNKLAFAASIAMTLPFWYLDLRLMIAFYLQNISHIMMIVGCIEIAVYVSLMSCTLLNTFGQRKRYTRLMNVLFRTDWLLDRYEDAEINYDNRRQFAVTMGVLIAMVCCNMLYHRDANIRMLSLSIAMKIFGVCYVTFVHRICVGAIGVRMEQLKVLLQLNRVRDHTQERTVQCFIERFELYAAQLRQIDRCFSFPLTLIILLMLIEMVYLMFDFYTILHLGRPVIMETQAADKADWVLRQMWQSIYVAVVLFTVTGCQNTCNQLQNTARLVHQYDDDRNRNSRTAKQTQRFLLQNLERKQHFSASGFFAIDYAMLHMVFSSIFTYMVILIQFDQLLPEYISYSSYFNTTSISHTNSTRTST</sequence>
<feature type="transmembrane region" description="Helical" evidence="8">
    <location>
        <begin position="36"/>
        <end position="55"/>
    </location>
</feature>
<evidence type="ECO:0000256" key="6">
    <source>
        <dbReference type="ARBA" id="ARBA00023170"/>
    </source>
</evidence>
<comment type="similarity">
    <text evidence="8">Belongs to the insect chemoreceptor superfamily. Gustatory receptor (GR) family.</text>
</comment>
<dbReference type="Proteomes" id="UP000075884">
    <property type="component" value="Unassembled WGS sequence"/>
</dbReference>
<comment type="subcellular location">
    <subcellularLocation>
        <location evidence="1 8">Cell membrane</location>
        <topology evidence="1 8">Multi-pass membrane protein</topology>
    </subcellularLocation>
</comment>
<dbReference type="InterPro" id="IPR013604">
    <property type="entry name" value="7TM_chemorcpt"/>
</dbReference>
<dbReference type="GO" id="GO:0030425">
    <property type="term" value="C:dendrite"/>
    <property type="evidence" value="ECO:0007669"/>
    <property type="project" value="TreeGrafter"/>
</dbReference>
<feature type="transmembrane region" description="Helical" evidence="8">
    <location>
        <begin position="228"/>
        <end position="248"/>
    </location>
</feature>
<feature type="transmembrane region" description="Helical" evidence="8">
    <location>
        <begin position="131"/>
        <end position="149"/>
    </location>
</feature>
<evidence type="ECO:0000256" key="3">
    <source>
        <dbReference type="ARBA" id="ARBA00022692"/>
    </source>
</evidence>
<keyword evidence="7 8" id="KW-0807">Transducer</keyword>
<evidence type="ECO:0000256" key="7">
    <source>
        <dbReference type="ARBA" id="ARBA00023224"/>
    </source>
</evidence>
<dbReference type="GO" id="GO:0007165">
    <property type="term" value="P:signal transduction"/>
    <property type="evidence" value="ECO:0007669"/>
    <property type="project" value="UniProtKB-KW"/>
</dbReference>
<feature type="transmembrane region" description="Helical" evidence="8">
    <location>
        <begin position="348"/>
        <end position="368"/>
    </location>
</feature>
<accession>A0A182NBW6</accession>
<dbReference type="AlphaFoldDB" id="A0A182NBW6"/>
<keyword evidence="10" id="KW-1185">Reference proteome</keyword>
<evidence type="ECO:0000256" key="4">
    <source>
        <dbReference type="ARBA" id="ARBA00022989"/>
    </source>
</evidence>
<keyword evidence="5 8" id="KW-0472">Membrane</keyword>
<keyword evidence="2 8" id="KW-1003">Cell membrane</keyword>
<dbReference type="GO" id="GO:0008049">
    <property type="term" value="P:male courtship behavior"/>
    <property type="evidence" value="ECO:0007669"/>
    <property type="project" value="TreeGrafter"/>
</dbReference>
<organism evidence="9 10">
    <name type="scientific">Anopheles dirus</name>
    <dbReference type="NCBI Taxonomy" id="7168"/>
    <lineage>
        <taxon>Eukaryota</taxon>
        <taxon>Metazoa</taxon>
        <taxon>Ecdysozoa</taxon>
        <taxon>Arthropoda</taxon>
        <taxon>Hexapoda</taxon>
        <taxon>Insecta</taxon>
        <taxon>Pterygota</taxon>
        <taxon>Neoptera</taxon>
        <taxon>Endopterygota</taxon>
        <taxon>Diptera</taxon>
        <taxon>Nematocera</taxon>
        <taxon>Culicoidea</taxon>
        <taxon>Culicidae</taxon>
        <taxon>Anophelinae</taxon>
        <taxon>Anopheles</taxon>
    </lineage>
</organism>